<dbReference type="Proteomes" id="UP001199642">
    <property type="component" value="Chromosome"/>
</dbReference>
<evidence type="ECO:0000256" key="2">
    <source>
        <dbReference type="SAM" id="Phobius"/>
    </source>
</evidence>
<accession>A0ABY3RVJ7</accession>
<proteinExistence type="predicted"/>
<evidence type="ECO:0000256" key="1">
    <source>
        <dbReference type="SAM" id="MobiDB-lite"/>
    </source>
</evidence>
<dbReference type="RefSeq" id="WP_231820441.1">
    <property type="nucleotide sequence ID" value="NZ_CP082781.1"/>
</dbReference>
<evidence type="ECO:0000313" key="4">
    <source>
        <dbReference type="Proteomes" id="UP001199642"/>
    </source>
</evidence>
<sequence>MMFYGGFPAVGMLLFWLLTIVILGGTVYLAVRFAVLHALKSHTRWIDAGKPSGPPAPPQTPGGPPPYGAPPAPGAPPAAPPRP</sequence>
<protein>
    <submittedName>
        <fullName evidence="3">Uncharacterized protein</fullName>
    </submittedName>
</protein>
<feature type="compositionally biased region" description="Pro residues" evidence="1">
    <location>
        <begin position="52"/>
        <end position="83"/>
    </location>
</feature>
<keyword evidence="2" id="KW-0812">Transmembrane</keyword>
<name>A0ABY3RVJ7_9MICO</name>
<keyword evidence="2" id="KW-1133">Transmembrane helix</keyword>
<dbReference type="EMBL" id="CP082781">
    <property type="protein sequence ID" value="UGS26914.1"/>
    <property type="molecule type" value="Genomic_DNA"/>
</dbReference>
<evidence type="ECO:0000313" key="3">
    <source>
        <dbReference type="EMBL" id="UGS26914.1"/>
    </source>
</evidence>
<keyword evidence="2" id="KW-0472">Membrane</keyword>
<reference evidence="3 4" key="1">
    <citation type="submission" date="2023-01" db="EMBL/GenBank/DDBJ databases">
        <title>Characterization of estradiol degrading bacteria Microbacterium sp. MZT7 and reveal degrading genes through genome analysis.</title>
        <authorList>
            <person name="Hao P."/>
            <person name="Gao Y."/>
        </authorList>
    </citation>
    <scope>NUCLEOTIDE SEQUENCE [LARGE SCALE GENOMIC DNA]</scope>
    <source>
        <strain evidence="3 4">MZT7</strain>
    </source>
</reference>
<organism evidence="3 4">
    <name type="scientific">Microbacterium resistens</name>
    <dbReference type="NCBI Taxonomy" id="156977"/>
    <lineage>
        <taxon>Bacteria</taxon>
        <taxon>Bacillati</taxon>
        <taxon>Actinomycetota</taxon>
        <taxon>Actinomycetes</taxon>
        <taxon>Micrococcales</taxon>
        <taxon>Microbacteriaceae</taxon>
        <taxon>Microbacterium</taxon>
    </lineage>
</organism>
<feature type="region of interest" description="Disordered" evidence="1">
    <location>
        <begin position="47"/>
        <end position="83"/>
    </location>
</feature>
<keyword evidence="4" id="KW-1185">Reference proteome</keyword>
<feature type="transmembrane region" description="Helical" evidence="2">
    <location>
        <begin position="12"/>
        <end position="35"/>
    </location>
</feature>
<gene>
    <name evidence="3" type="ORF">K8F61_01410</name>
</gene>